<keyword evidence="4" id="KW-1185">Reference proteome</keyword>
<proteinExistence type="predicted"/>
<evidence type="ECO:0000313" key="3">
    <source>
        <dbReference type="EMBL" id="SPJ72380.1"/>
    </source>
</evidence>
<organism evidence="3 4">
    <name type="scientific">Fusarium torulosum</name>
    <dbReference type="NCBI Taxonomy" id="33205"/>
    <lineage>
        <taxon>Eukaryota</taxon>
        <taxon>Fungi</taxon>
        <taxon>Dikarya</taxon>
        <taxon>Ascomycota</taxon>
        <taxon>Pezizomycotina</taxon>
        <taxon>Sordariomycetes</taxon>
        <taxon>Hypocreomycetidae</taxon>
        <taxon>Hypocreales</taxon>
        <taxon>Nectriaceae</taxon>
        <taxon>Fusarium</taxon>
    </lineage>
</organism>
<feature type="compositionally biased region" description="Polar residues" evidence="1">
    <location>
        <begin position="366"/>
        <end position="377"/>
    </location>
</feature>
<gene>
    <name evidence="3" type="ORF">FTOL_02108</name>
</gene>
<feature type="compositionally biased region" description="Polar residues" evidence="1">
    <location>
        <begin position="439"/>
        <end position="460"/>
    </location>
</feature>
<protein>
    <recommendedName>
        <fullName evidence="2">JmjC domain-containing protein</fullName>
    </recommendedName>
</protein>
<comment type="caution">
    <text evidence="3">The sequence shown here is derived from an EMBL/GenBank/DDBJ whole genome shotgun (WGS) entry which is preliminary data.</text>
</comment>
<feature type="compositionally biased region" description="Polar residues" evidence="1">
    <location>
        <begin position="245"/>
        <end position="256"/>
    </location>
</feature>
<feature type="compositionally biased region" description="Polar residues" evidence="1">
    <location>
        <begin position="202"/>
        <end position="217"/>
    </location>
</feature>
<accession>A0AAE8M131</accession>
<feature type="compositionally biased region" description="Polar residues" evidence="1">
    <location>
        <begin position="295"/>
        <end position="306"/>
    </location>
</feature>
<feature type="region of interest" description="Disordered" evidence="1">
    <location>
        <begin position="879"/>
        <end position="904"/>
    </location>
</feature>
<feature type="compositionally biased region" description="Polar residues" evidence="1">
    <location>
        <begin position="104"/>
        <end position="118"/>
    </location>
</feature>
<dbReference type="EMBL" id="ONZP01000058">
    <property type="protein sequence ID" value="SPJ72380.1"/>
    <property type="molecule type" value="Genomic_DNA"/>
</dbReference>
<dbReference type="Proteomes" id="UP001187734">
    <property type="component" value="Unassembled WGS sequence"/>
</dbReference>
<feature type="domain" description="JmjC" evidence="2">
    <location>
        <begin position="129"/>
        <end position="875"/>
    </location>
</feature>
<feature type="region of interest" description="Disordered" evidence="1">
    <location>
        <begin position="34"/>
        <end position="61"/>
    </location>
</feature>
<feature type="region of interest" description="Disordered" evidence="1">
    <location>
        <begin position="104"/>
        <end position="187"/>
    </location>
</feature>
<feature type="compositionally biased region" description="Low complexity" evidence="1">
    <location>
        <begin position="573"/>
        <end position="591"/>
    </location>
</feature>
<feature type="region of interest" description="Disordered" evidence="1">
    <location>
        <begin position="518"/>
        <end position="593"/>
    </location>
</feature>
<dbReference type="InterPro" id="IPR003347">
    <property type="entry name" value="JmjC_dom"/>
</dbReference>
<feature type="compositionally biased region" description="Low complexity" evidence="1">
    <location>
        <begin position="352"/>
        <end position="365"/>
    </location>
</feature>
<reference evidence="3" key="1">
    <citation type="submission" date="2018-03" db="EMBL/GenBank/DDBJ databases">
        <authorList>
            <person name="Guldener U."/>
        </authorList>
    </citation>
    <scope>NUCLEOTIDE SEQUENCE</scope>
</reference>
<sequence length="1157" mass="127156">MSTNDSLIAKFNELVTATQQLNSELVDFRVKFCTDPPPRQRRTRSIAQTPEPSEISATELRTKLLPDLDGLLNRSRAIQAQVEKIGAEGQKHALPSAAIEINQQQAKNRATNRPQLDPQSEGAGGDAHAPTPSEQLSEQQALRQSRGNETPPSQHTPDGQQPLGSEDVTMGGIESADGMTASNGSSVDLQAVSDQAVRVATSQLPAINQLEQVSPVTPRSERISQRQVTRQSHTHETPPPLPRTPNDQHTVGSEGSETADELAATNGSGEPTGVGDDGENATNTVDPLTRPPLATCSSQQENTLMTASKRGMPPEAEADDIAPRRAIQEPTTPNWDRQRPKQWVSLNRRPDSVQSGSSSRSASDSPTGYTASDTSPAGSIATHITWPESSAGACEQDEAMLDVNDAEDSAQTRQSFTRGLDGITDPCSRHQPATDDRASSPNSQTPAANDGTSSPGSQSPAVDARADQSPRNSVADNRTSPLPTVDGGTSPNGKSDTDDNLSQVLASAMDMLSAVTANSPMQAHPPGSGDDQHTDNQETQSPSASPTREESDAASERGSPNTRPSAQPTIQFTPSNSSRSSIPPTRTTLSPADMERLVPRLAELERQGSGQHVIVPRHDNIGLADIQSAIEMGEWQYRSIHYKEGPNGKGDTRVYISEREPPMDLSGFTTEIKRPTSEEGKAIFENATQNPPEGDIPYYVGHADLPPGKPLDPGSFITENPDLKDLYTPYNHIGGPGSANRIHHEDKTFAKETREGLRFYGLRSFNEVYFGSGYKLWLVIMRHHIAKFNAFIRANWKCKKCDHGVSHLCLLVAPSTLEREGIDYEIAVVGRGEAFWTLPGQPHQVINFGYCAARSINFSHPEDNLDVSKASECAECGFHRQTQPRRKRKPHQAFAQPPSRKPTRNNTALVRELEGVKSKFLAIHYRSPRMDEDHPSSEDIAVYKLSAAIRSTGAVEQFIDLVRQWRQQQSQSTFTLDSTKSPLEQAMASVIRYVGKTRLDKFCLRHAQMRLAQEADREKRPRQLRINTESIDNLSTKYKMTPTNIHRHLRDGAQWSRICGRHGGLLAFVFLDTYNDFTIKKGEWVALGHLDNTELAKTFHQHLDDDYTRNLCEAGKIFEEMVSGALVTFQWEEERGLDLEADEIDVLLKQHKRVAES</sequence>
<dbReference type="Pfam" id="PF02373">
    <property type="entry name" value="JmjC"/>
    <property type="match status" value="1"/>
</dbReference>
<evidence type="ECO:0000256" key="1">
    <source>
        <dbReference type="SAM" id="MobiDB-lite"/>
    </source>
</evidence>
<feature type="compositionally biased region" description="Polar residues" evidence="1">
    <location>
        <begin position="469"/>
        <end position="500"/>
    </location>
</feature>
<feature type="region of interest" description="Disordered" evidence="1">
    <location>
        <begin position="202"/>
        <end position="500"/>
    </location>
</feature>
<feature type="compositionally biased region" description="Basic residues" evidence="1">
    <location>
        <begin position="882"/>
        <end position="891"/>
    </location>
</feature>
<dbReference type="AlphaFoldDB" id="A0AAE8M131"/>
<feature type="compositionally biased region" description="Polar residues" evidence="1">
    <location>
        <begin position="132"/>
        <end position="163"/>
    </location>
</feature>
<evidence type="ECO:0000313" key="4">
    <source>
        <dbReference type="Proteomes" id="UP001187734"/>
    </source>
</evidence>
<dbReference type="SMART" id="SM00558">
    <property type="entry name" value="JmjC"/>
    <property type="match status" value="1"/>
</dbReference>
<dbReference type="SUPFAM" id="SSF51197">
    <property type="entry name" value="Clavaminate synthase-like"/>
    <property type="match status" value="1"/>
</dbReference>
<evidence type="ECO:0000259" key="2">
    <source>
        <dbReference type="SMART" id="SM00558"/>
    </source>
</evidence>
<feature type="compositionally biased region" description="Acidic residues" evidence="1">
    <location>
        <begin position="395"/>
        <end position="408"/>
    </location>
</feature>
<dbReference type="Gene3D" id="2.60.120.650">
    <property type="entry name" value="Cupin"/>
    <property type="match status" value="1"/>
</dbReference>
<name>A0AAE8M131_9HYPO</name>
<feature type="compositionally biased region" description="Polar residues" evidence="1">
    <location>
        <begin position="537"/>
        <end position="546"/>
    </location>
</feature>
<feature type="compositionally biased region" description="Polar residues" evidence="1">
    <location>
        <begin position="558"/>
        <end position="572"/>
    </location>
</feature>